<reference evidence="5" key="2">
    <citation type="journal article" date="2019" name="Int. J. Syst. Evol. Microbiol.">
        <title>The Global Catalogue of Microorganisms (GCM) 10K type strain sequencing project: providing services to taxonomists for standard genome sequencing and annotation.</title>
        <authorList>
            <consortium name="The Broad Institute Genomics Platform"/>
            <consortium name="The Broad Institute Genome Sequencing Center for Infectious Disease"/>
            <person name="Wu L."/>
            <person name="Ma J."/>
        </authorList>
    </citation>
    <scope>NUCLEOTIDE SEQUENCE [LARGE SCALE GENOMIC DNA]</scope>
    <source>
        <strain evidence="5">CGMCC 1.18437</strain>
    </source>
</reference>
<evidence type="ECO:0000313" key="5">
    <source>
        <dbReference type="Proteomes" id="UP000619376"/>
    </source>
</evidence>
<feature type="transmembrane region" description="Helical" evidence="1">
    <location>
        <begin position="100"/>
        <end position="117"/>
    </location>
</feature>
<feature type="transmembrane region" description="Helical" evidence="1">
    <location>
        <begin position="46"/>
        <end position="66"/>
    </location>
</feature>
<keyword evidence="5" id="KW-1185">Reference proteome</keyword>
<keyword evidence="1" id="KW-1133">Transmembrane helix</keyword>
<accession>A0A7W8NQL4</accession>
<keyword evidence="1" id="KW-0472">Membrane</keyword>
<dbReference type="Proteomes" id="UP000539473">
    <property type="component" value="Unassembled WGS sequence"/>
</dbReference>
<keyword evidence="1" id="KW-0812">Transmembrane</keyword>
<dbReference type="Proteomes" id="UP000619376">
    <property type="component" value="Unassembled WGS sequence"/>
</dbReference>
<reference evidence="3 4" key="3">
    <citation type="submission" date="2020-08" db="EMBL/GenBank/DDBJ databases">
        <title>Genomic Encyclopedia of Type Strains, Phase IV (KMG-IV): sequencing the most valuable type-strain genomes for metagenomic binning, comparative biology and taxonomic classification.</title>
        <authorList>
            <person name="Goeker M."/>
        </authorList>
    </citation>
    <scope>NUCLEOTIDE SEQUENCE [LARGE SCALE GENOMIC DNA]</scope>
    <source>
        <strain evidence="3 4">DSM 27521</strain>
    </source>
</reference>
<organism evidence="3 4">
    <name type="scientific">Deinococcus metalli</name>
    <dbReference type="NCBI Taxonomy" id="1141878"/>
    <lineage>
        <taxon>Bacteria</taxon>
        <taxon>Thermotogati</taxon>
        <taxon>Deinococcota</taxon>
        <taxon>Deinococci</taxon>
        <taxon>Deinococcales</taxon>
        <taxon>Deinococcaceae</taxon>
        <taxon>Deinococcus</taxon>
    </lineage>
</organism>
<protein>
    <submittedName>
        <fullName evidence="3">Asparagine N-glycosylation enzyme membrane subunit Stt3</fullName>
    </submittedName>
</protein>
<dbReference type="EMBL" id="BNAJ01000023">
    <property type="protein sequence ID" value="GHF65248.1"/>
    <property type="molecule type" value="Genomic_DNA"/>
</dbReference>
<evidence type="ECO:0000313" key="3">
    <source>
        <dbReference type="EMBL" id="MBB5379189.1"/>
    </source>
</evidence>
<dbReference type="AlphaFoldDB" id="A0A7W8NQL4"/>
<name>A0A7W8NQL4_9DEIO</name>
<gene>
    <name evidence="2" type="ORF">GCM10017781_46230</name>
    <name evidence="3" type="ORF">HNQ07_004704</name>
</gene>
<dbReference type="EMBL" id="JACHFK010000023">
    <property type="protein sequence ID" value="MBB5379189.1"/>
    <property type="molecule type" value="Genomic_DNA"/>
</dbReference>
<proteinExistence type="predicted"/>
<reference evidence="2" key="1">
    <citation type="journal article" date="2014" name="Int. J. Syst. Evol. Microbiol.">
        <title>Complete genome of a new Firmicutes species belonging to the dominant human colonic microbiota ('Ruminococcus bicirculans') reveals two chromosomes and a selective capacity to utilize plant glucans.</title>
        <authorList>
            <consortium name="NISC Comparative Sequencing Program"/>
            <person name="Wegmann U."/>
            <person name="Louis P."/>
            <person name="Goesmann A."/>
            <person name="Henrissat B."/>
            <person name="Duncan S.H."/>
            <person name="Flint H.J."/>
        </authorList>
    </citation>
    <scope>NUCLEOTIDE SEQUENCE</scope>
    <source>
        <strain evidence="2">CGMCC 1.18437</strain>
    </source>
</reference>
<comment type="caution">
    <text evidence="3">The sequence shown here is derived from an EMBL/GenBank/DDBJ whole genome shotgun (WGS) entry which is preliminary data.</text>
</comment>
<evidence type="ECO:0000256" key="1">
    <source>
        <dbReference type="SAM" id="Phobius"/>
    </source>
</evidence>
<evidence type="ECO:0000313" key="4">
    <source>
        <dbReference type="Proteomes" id="UP000539473"/>
    </source>
</evidence>
<dbReference type="RefSeq" id="WP_184116298.1">
    <property type="nucleotide sequence ID" value="NZ_BNAJ01000023.1"/>
</dbReference>
<evidence type="ECO:0000313" key="2">
    <source>
        <dbReference type="EMBL" id="GHF65248.1"/>
    </source>
</evidence>
<feature type="transmembrane region" description="Helical" evidence="1">
    <location>
        <begin position="73"/>
        <end position="94"/>
    </location>
</feature>
<sequence>MVIMRWLLVPIAALFGFLVTYGVVRFLGTLLNNLTPFGGPGAPAWYITAFANFATGMAGVYLAALAAPRARQITAYVTAGCYITAIVLLSAIGLGQHYHIPWLAFLLGIVGAVYATYNVQEVAPEPITPTGALSTLHHSDS</sequence>
<reference evidence="2" key="4">
    <citation type="submission" date="2024-05" db="EMBL/GenBank/DDBJ databases">
        <authorList>
            <person name="Sun Q."/>
            <person name="Zhou Y."/>
        </authorList>
    </citation>
    <scope>NUCLEOTIDE SEQUENCE</scope>
    <source>
        <strain evidence="2">CGMCC 1.18437</strain>
    </source>
</reference>